<organism evidence="2 3">
    <name type="scientific">Gracilibacillus xinjiangensis</name>
    <dbReference type="NCBI Taxonomy" id="1193282"/>
    <lineage>
        <taxon>Bacteria</taxon>
        <taxon>Bacillati</taxon>
        <taxon>Bacillota</taxon>
        <taxon>Bacilli</taxon>
        <taxon>Bacillales</taxon>
        <taxon>Bacillaceae</taxon>
        <taxon>Gracilibacillus</taxon>
    </lineage>
</organism>
<dbReference type="SUPFAM" id="SSF56112">
    <property type="entry name" value="Protein kinase-like (PK-like)"/>
    <property type="match status" value="1"/>
</dbReference>
<dbReference type="InterPro" id="IPR011009">
    <property type="entry name" value="Kinase-like_dom_sf"/>
</dbReference>
<keyword evidence="3" id="KW-1185">Reference proteome</keyword>
<dbReference type="PANTHER" id="PTHR39179">
    <property type="entry name" value="SPORE COAT PROTEIN I"/>
    <property type="match status" value="1"/>
</dbReference>
<dbReference type="InterPro" id="IPR002575">
    <property type="entry name" value="Aminoglycoside_PTrfase"/>
</dbReference>
<comment type="caution">
    <text evidence="2">The sequence shown here is derived from an EMBL/GenBank/DDBJ whole genome shotgun (WGS) entry which is preliminary data.</text>
</comment>
<sequence length="335" mass="40259">MEWQQIFDAYNIQPNYIEQISDRVYKLIANHQNYCLKFSALTEDQLGHWNAVYHYIYERHVYGFVPVILTKDNSPYYMLEGQVILLTPWVEGYRSDRLTDEWIASFHGLGKLHGTTIQHIEINHSTDQLTGIGPYDDKDIKRKKEELLHYIRYFESKRYMSPFELQACMHYRDLEWILQVKERWQYIYLDLLKEKQNRKVVLCHGNLTPSHYVLIDDTTYFLNWEYARMDIPARDVATYLKSLFTNHDCDMKKAFDGLLIYFQYVSFHDDDKCELIFDLLDLDPYFTLLSDYVNSPQIGEIRKSAQLERLYRQLLFSNQLEQLLYPTLQVNQKED</sequence>
<dbReference type="PANTHER" id="PTHR39179:SF3">
    <property type="entry name" value="COTS-RELATED PROTEIN"/>
    <property type="match status" value="1"/>
</dbReference>
<protein>
    <submittedName>
        <fullName evidence="2">Phosphotransferase</fullName>
    </submittedName>
</protein>
<dbReference type="Gene3D" id="3.30.200.20">
    <property type="entry name" value="Phosphorylase Kinase, domain 1"/>
    <property type="match status" value="1"/>
</dbReference>
<dbReference type="Pfam" id="PF01636">
    <property type="entry name" value="APH"/>
    <property type="match status" value="1"/>
</dbReference>
<dbReference type="InterPro" id="IPR047175">
    <property type="entry name" value="CotS-like"/>
</dbReference>
<name>A0ABV8WY82_9BACI</name>
<dbReference type="Gene3D" id="3.90.1200.10">
    <property type="match status" value="1"/>
</dbReference>
<dbReference type="RefSeq" id="WP_390252495.1">
    <property type="nucleotide sequence ID" value="NZ_JBHSDT010000008.1"/>
</dbReference>
<feature type="domain" description="Aminoglycoside phosphotransferase" evidence="1">
    <location>
        <begin position="20"/>
        <end position="248"/>
    </location>
</feature>
<proteinExistence type="predicted"/>
<accession>A0ABV8WY82</accession>
<dbReference type="EMBL" id="JBHSDT010000008">
    <property type="protein sequence ID" value="MFC4403958.1"/>
    <property type="molecule type" value="Genomic_DNA"/>
</dbReference>
<evidence type="ECO:0000259" key="1">
    <source>
        <dbReference type="Pfam" id="PF01636"/>
    </source>
</evidence>
<evidence type="ECO:0000313" key="3">
    <source>
        <dbReference type="Proteomes" id="UP001595882"/>
    </source>
</evidence>
<evidence type="ECO:0000313" key="2">
    <source>
        <dbReference type="EMBL" id="MFC4403958.1"/>
    </source>
</evidence>
<reference evidence="3" key="1">
    <citation type="journal article" date="2019" name="Int. J. Syst. Evol. Microbiol.">
        <title>The Global Catalogue of Microorganisms (GCM) 10K type strain sequencing project: providing services to taxonomists for standard genome sequencing and annotation.</title>
        <authorList>
            <consortium name="The Broad Institute Genomics Platform"/>
            <consortium name="The Broad Institute Genome Sequencing Center for Infectious Disease"/>
            <person name="Wu L."/>
            <person name="Ma J."/>
        </authorList>
    </citation>
    <scope>NUCLEOTIDE SEQUENCE [LARGE SCALE GENOMIC DNA]</scope>
    <source>
        <strain evidence="3">CCUG 37865</strain>
    </source>
</reference>
<gene>
    <name evidence="2" type="ORF">ACFOY7_12855</name>
</gene>
<dbReference type="Proteomes" id="UP001595882">
    <property type="component" value="Unassembled WGS sequence"/>
</dbReference>